<accession>A0A1G9QX31</accession>
<keyword evidence="3" id="KW-0282">Flagellum</keyword>
<dbReference type="RefSeq" id="WP_089694794.1">
    <property type="nucleotide sequence ID" value="NZ_FNHL01000001.1"/>
</dbReference>
<dbReference type="InterPro" id="IPR012859">
    <property type="entry name" value="Pilin_N_archaeal"/>
</dbReference>
<feature type="domain" description="Archaeal Type IV pilin N-terminal" evidence="2">
    <location>
        <begin position="11"/>
        <end position="85"/>
    </location>
</feature>
<dbReference type="AlphaFoldDB" id="A0A1G9QX31"/>
<keyword evidence="3" id="KW-0966">Cell projection</keyword>
<keyword evidence="1" id="KW-1133">Transmembrane helix</keyword>
<dbReference type="Proteomes" id="UP000199451">
    <property type="component" value="Unassembled WGS sequence"/>
</dbReference>
<dbReference type="PANTHER" id="PTHR38138:SF1">
    <property type="entry name" value="ARCHAEAL TYPE IV PILIN N-TERMINAL DOMAIN-CONTAINING PROTEIN"/>
    <property type="match status" value="1"/>
</dbReference>
<evidence type="ECO:0000313" key="4">
    <source>
        <dbReference type="Proteomes" id="UP000199451"/>
    </source>
</evidence>
<gene>
    <name evidence="3" type="ORF">SAMN04487949_1074</name>
</gene>
<dbReference type="InterPro" id="IPR013373">
    <property type="entry name" value="Flagellin/pilin_N_arc"/>
</dbReference>
<organism evidence="3 4">
    <name type="scientific">Halogranum gelatinilyticum</name>
    <dbReference type="NCBI Taxonomy" id="660521"/>
    <lineage>
        <taxon>Archaea</taxon>
        <taxon>Methanobacteriati</taxon>
        <taxon>Methanobacteriota</taxon>
        <taxon>Stenosarchaea group</taxon>
        <taxon>Halobacteria</taxon>
        <taxon>Halobacteriales</taxon>
        <taxon>Haloferacaceae</taxon>
    </lineage>
</organism>
<evidence type="ECO:0000259" key="2">
    <source>
        <dbReference type="Pfam" id="PF07790"/>
    </source>
</evidence>
<proteinExistence type="predicted"/>
<reference evidence="4" key="1">
    <citation type="submission" date="2016-10" db="EMBL/GenBank/DDBJ databases">
        <authorList>
            <person name="Varghese N."/>
            <person name="Submissions S."/>
        </authorList>
    </citation>
    <scope>NUCLEOTIDE SEQUENCE [LARGE SCALE GENOMIC DNA]</scope>
    <source>
        <strain evidence="4">CGMCC 1.10119</strain>
    </source>
</reference>
<dbReference type="EMBL" id="FNHL01000001">
    <property type="protein sequence ID" value="SDM15592.1"/>
    <property type="molecule type" value="Genomic_DNA"/>
</dbReference>
<name>A0A1G9QX31_9EURY</name>
<sequence length="167" mass="16986">MTFTTFTTEERAVSPVIGVILMVAITVILAAVIGTFVLGLGDSVGQTAPQASLKATVSAADDTVTIQHNGGDALHSDETRVIVTIGASTTTFEPTAAGSDTTLSAGGSAIIEVDADAGPSETQISNSWVYGTPTADNIDGIATGDVVTVRIIDIESQSVIFQTELTA</sequence>
<keyword evidence="3" id="KW-0969">Cilium</keyword>
<keyword evidence="1" id="KW-0472">Membrane</keyword>
<dbReference type="Pfam" id="PF07790">
    <property type="entry name" value="Pilin_N"/>
    <property type="match status" value="1"/>
</dbReference>
<keyword evidence="4" id="KW-1185">Reference proteome</keyword>
<protein>
    <submittedName>
        <fullName evidence="3">Flagellin N-terminal-like domain-containing protein</fullName>
    </submittedName>
</protein>
<dbReference type="NCBIfam" id="TIGR02537">
    <property type="entry name" value="arch_flag_Nterm"/>
    <property type="match status" value="1"/>
</dbReference>
<evidence type="ECO:0000313" key="3">
    <source>
        <dbReference type="EMBL" id="SDM15592.1"/>
    </source>
</evidence>
<feature type="transmembrane region" description="Helical" evidence="1">
    <location>
        <begin position="12"/>
        <end position="40"/>
    </location>
</feature>
<keyword evidence="1" id="KW-0812">Transmembrane</keyword>
<dbReference type="STRING" id="660521.SAMN04487949_1074"/>
<evidence type="ECO:0000256" key="1">
    <source>
        <dbReference type="SAM" id="Phobius"/>
    </source>
</evidence>
<dbReference type="PANTHER" id="PTHR38138">
    <property type="entry name" value="VNG6441H"/>
    <property type="match status" value="1"/>
</dbReference>